<sequence length="237" mass="24572">MSRGITLAKGTKLGQRICPKCKETIKVDASLCKHCGTEFTPEEISLAKADAKKGAKYGGIGCLLLVLALGTCTYIAGKGEPAPEVPDRPTASAKADAIAFYRGIMQVIGPCDRAGAGVAEASKAGDLVNLFSAANEMETACLKTPSGIREVKVPVSVGKASFDKLTKTREVCENAYVQKWSAAKKMKAALDSDGKISALAELKEAASLVQTGTIVCATGLVGEIMALGAKSEDLDAD</sequence>
<dbReference type="EMBL" id="ATHL01000127">
    <property type="protein sequence ID" value="EQB09680.1"/>
    <property type="molecule type" value="Genomic_DNA"/>
</dbReference>
<comment type="caution">
    <text evidence="1">The sequence shown here is derived from an EMBL/GenBank/DDBJ whole genome shotgun (WGS) entry which is preliminary data.</text>
</comment>
<proteinExistence type="predicted"/>
<keyword evidence="2" id="KW-1185">Reference proteome</keyword>
<organism evidence="1 2">
    <name type="scientific">Novosphingobium lindaniclasticum LE124</name>
    <dbReference type="NCBI Taxonomy" id="1096930"/>
    <lineage>
        <taxon>Bacteria</taxon>
        <taxon>Pseudomonadati</taxon>
        <taxon>Pseudomonadota</taxon>
        <taxon>Alphaproteobacteria</taxon>
        <taxon>Sphingomonadales</taxon>
        <taxon>Sphingomonadaceae</taxon>
        <taxon>Novosphingobium</taxon>
    </lineage>
</organism>
<accession>T0IDE0</accession>
<name>T0IDE0_9SPHN</name>
<dbReference type="AlphaFoldDB" id="T0IDE0"/>
<evidence type="ECO:0000313" key="1">
    <source>
        <dbReference type="EMBL" id="EQB09680.1"/>
    </source>
</evidence>
<protein>
    <submittedName>
        <fullName evidence="1">Uncharacterized protein</fullName>
    </submittedName>
</protein>
<evidence type="ECO:0000313" key="2">
    <source>
        <dbReference type="Proteomes" id="UP000015527"/>
    </source>
</evidence>
<gene>
    <name evidence="1" type="ORF">L284_18925</name>
</gene>
<dbReference type="Proteomes" id="UP000015527">
    <property type="component" value="Unassembled WGS sequence"/>
</dbReference>
<reference evidence="1 2" key="1">
    <citation type="journal article" date="2013" name="Genome Announc.">
        <title>Genome Sequence of Novosphingobium lindaniclasticum LE124T, Isolated from a Hexachlorocyclohexane Dumpsite.</title>
        <authorList>
            <person name="Saxena A."/>
            <person name="Nayyar N."/>
            <person name="Sangwan N."/>
            <person name="Kumari R."/>
            <person name="Khurana J.P."/>
            <person name="Lal R."/>
        </authorList>
    </citation>
    <scope>NUCLEOTIDE SEQUENCE [LARGE SCALE GENOMIC DNA]</scope>
    <source>
        <strain evidence="1 2">LE124</strain>
    </source>
</reference>